<feature type="transmembrane region" description="Helical" evidence="9">
    <location>
        <begin position="183"/>
        <end position="201"/>
    </location>
</feature>
<name>W6M8Y1_9GAMM</name>
<reference evidence="11" key="2">
    <citation type="submission" date="2014-03" db="EMBL/GenBank/DDBJ databases">
        <title>Candidatus Competibacter-lineage genomes retrieved from metagenomes reveal functional metabolic diversity.</title>
        <authorList>
            <person name="McIlroy S.J."/>
            <person name="Albertsen M."/>
            <person name="Andresen E.K."/>
            <person name="Saunders A.M."/>
            <person name="Kristiansen R."/>
            <person name="Stokholm-Bjerregaard M."/>
            <person name="Nielsen K.L."/>
            <person name="Nielsen P.H."/>
        </authorList>
    </citation>
    <scope>NUCLEOTIDE SEQUENCE</scope>
    <source>
        <strain evidence="11">Run_A_D11</strain>
    </source>
</reference>
<evidence type="ECO:0000256" key="7">
    <source>
        <dbReference type="ARBA" id="ARBA00022989"/>
    </source>
</evidence>
<dbReference type="Proteomes" id="UP000035760">
    <property type="component" value="Unassembled WGS sequence"/>
</dbReference>
<dbReference type="InterPro" id="IPR000412">
    <property type="entry name" value="ABC_2_transport"/>
</dbReference>
<dbReference type="GO" id="GO:0140359">
    <property type="term" value="F:ABC-type transporter activity"/>
    <property type="evidence" value="ECO:0007669"/>
    <property type="project" value="InterPro"/>
</dbReference>
<dbReference type="PANTHER" id="PTHR30413">
    <property type="entry name" value="INNER MEMBRANE TRANSPORT PERMEASE"/>
    <property type="match status" value="1"/>
</dbReference>
<evidence type="ECO:0000313" key="11">
    <source>
        <dbReference type="EMBL" id="CDI02180.1"/>
    </source>
</evidence>
<dbReference type="Pfam" id="PF01061">
    <property type="entry name" value="ABC2_membrane"/>
    <property type="match status" value="1"/>
</dbReference>
<dbReference type="AlphaFoldDB" id="W6M8Y1"/>
<dbReference type="EMBL" id="CBTJ020000032">
    <property type="protein sequence ID" value="CDI02180.1"/>
    <property type="molecule type" value="Genomic_DNA"/>
</dbReference>
<accession>W6M8Y1</accession>
<gene>
    <name evidence="11" type="ORF">BN873_260036</name>
</gene>
<comment type="similarity">
    <text evidence="2 9">Belongs to the ABC-2 integral membrane protein family.</text>
</comment>
<feature type="transmembrane region" description="Helical" evidence="9">
    <location>
        <begin position="240"/>
        <end position="259"/>
    </location>
</feature>
<reference evidence="11" key="1">
    <citation type="submission" date="2013-07" db="EMBL/GenBank/DDBJ databases">
        <authorList>
            <person name="McIlroy S."/>
        </authorList>
    </citation>
    <scope>NUCLEOTIDE SEQUENCE [LARGE SCALE GENOMIC DNA]</scope>
    <source>
        <strain evidence="11">Run_A_D11</strain>
    </source>
</reference>
<feature type="transmembrane region" description="Helical" evidence="9">
    <location>
        <begin position="117"/>
        <end position="143"/>
    </location>
</feature>
<evidence type="ECO:0000313" key="12">
    <source>
        <dbReference type="Proteomes" id="UP000035760"/>
    </source>
</evidence>
<dbReference type="OrthoDB" id="9786910at2"/>
<keyword evidence="7 9" id="KW-1133">Transmembrane helix</keyword>
<evidence type="ECO:0000256" key="3">
    <source>
        <dbReference type="ARBA" id="ARBA00022448"/>
    </source>
</evidence>
<dbReference type="GO" id="GO:0043190">
    <property type="term" value="C:ATP-binding cassette (ABC) transporter complex"/>
    <property type="evidence" value="ECO:0007669"/>
    <property type="project" value="InterPro"/>
</dbReference>
<dbReference type="InterPro" id="IPR047817">
    <property type="entry name" value="ABC2_TM_bact-type"/>
</dbReference>
<organism evidence="11 12">
    <name type="scientific">Candidatus Competibacter denitrificans Run_A_D11</name>
    <dbReference type="NCBI Taxonomy" id="1400863"/>
    <lineage>
        <taxon>Bacteria</taxon>
        <taxon>Pseudomonadati</taxon>
        <taxon>Pseudomonadota</taxon>
        <taxon>Gammaproteobacteria</taxon>
        <taxon>Candidatus Competibacteraceae</taxon>
        <taxon>Candidatus Competibacter</taxon>
    </lineage>
</organism>
<dbReference type="GO" id="GO:0015920">
    <property type="term" value="P:lipopolysaccharide transport"/>
    <property type="evidence" value="ECO:0007669"/>
    <property type="project" value="TreeGrafter"/>
</dbReference>
<evidence type="ECO:0000256" key="9">
    <source>
        <dbReference type="RuleBase" id="RU361157"/>
    </source>
</evidence>
<dbReference type="RefSeq" id="WP_048672067.1">
    <property type="nucleotide sequence ID" value="NZ_CBTJ020000032.1"/>
</dbReference>
<evidence type="ECO:0000256" key="8">
    <source>
        <dbReference type="ARBA" id="ARBA00023136"/>
    </source>
</evidence>
<proteinExistence type="inferred from homology"/>
<feature type="transmembrane region" description="Helical" evidence="9">
    <location>
        <begin position="149"/>
        <end position="171"/>
    </location>
</feature>
<evidence type="ECO:0000256" key="6">
    <source>
        <dbReference type="ARBA" id="ARBA00022692"/>
    </source>
</evidence>
<evidence type="ECO:0000256" key="5">
    <source>
        <dbReference type="ARBA" id="ARBA00022519"/>
    </source>
</evidence>
<keyword evidence="4 9" id="KW-1003">Cell membrane</keyword>
<keyword evidence="3 9" id="KW-0813">Transport</keyword>
<keyword evidence="8 9" id="KW-0472">Membrane</keyword>
<keyword evidence="5" id="KW-0997">Cell inner membrane</keyword>
<dbReference type="InterPro" id="IPR013525">
    <property type="entry name" value="ABC2_TM"/>
</dbReference>
<comment type="caution">
    <text evidence="11">The sequence shown here is derived from an EMBL/GenBank/DDBJ whole genome shotgun (WGS) entry which is preliminary data.</text>
</comment>
<evidence type="ECO:0000256" key="2">
    <source>
        <dbReference type="ARBA" id="ARBA00007783"/>
    </source>
</evidence>
<feature type="transmembrane region" description="Helical" evidence="9">
    <location>
        <begin position="72"/>
        <end position="90"/>
    </location>
</feature>
<feature type="domain" description="ABC transmembrane type-2" evidence="10">
    <location>
        <begin position="44"/>
        <end position="262"/>
    </location>
</feature>
<dbReference type="STRING" id="1400863.BN873_260036"/>
<evidence type="ECO:0000256" key="1">
    <source>
        <dbReference type="ARBA" id="ARBA00004429"/>
    </source>
</evidence>
<dbReference type="PANTHER" id="PTHR30413:SF8">
    <property type="entry name" value="TRANSPORT PERMEASE PROTEIN"/>
    <property type="match status" value="1"/>
</dbReference>
<keyword evidence="12" id="KW-1185">Reference proteome</keyword>
<feature type="transmembrane region" description="Helical" evidence="9">
    <location>
        <begin position="46"/>
        <end position="66"/>
    </location>
</feature>
<comment type="subcellular location">
    <subcellularLocation>
        <location evidence="1 9">Cell inner membrane</location>
        <topology evidence="1 9">Multi-pass membrane protein</topology>
    </subcellularLocation>
</comment>
<dbReference type="PROSITE" id="PS51012">
    <property type="entry name" value="ABC_TM2"/>
    <property type="match status" value="1"/>
</dbReference>
<dbReference type="PRINTS" id="PR00164">
    <property type="entry name" value="ABC2TRNSPORT"/>
</dbReference>
<evidence type="ECO:0000256" key="4">
    <source>
        <dbReference type="ARBA" id="ARBA00022475"/>
    </source>
</evidence>
<sequence length="270" mass="30844">MPKYDSAKRPPLIIDEFFQLIRYRDLVILIIENILKSRYKRSTLGIFWMLLNPLLQTIVLTIAFGTMFKSSLPNYAVYLLCGLLIWNYITQTTQYAMVSMTQGGGLLRRIYIPRATYIVASAGNGLINLLVSIASLAIIIFFLNHPITLSWFFLPISILILTMFTLGFALLLSTAAVFFNDTVDIYQVLTQALFFLTPIMYPPSILPTEIGKYLIWNPIIPLIDIFRIPIYNNTLPDMDIIIKAIILATIMLIVGWTLFTNKADQVIYRL</sequence>
<protein>
    <recommendedName>
        <fullName evidence="9">Transport permease protein</fullName>
    </recommendedName>
</protein>
<keyword evidence="6 9" id="KW-0812">Transmembrane</keyword>
<evidence type="ECO:0000259" key="10">
    <source>
        <dbReference type="PROSITE" id="PS51012"/>
    </source>
</evidence>